<dbReference type="HAMAP" id="MF_01038">
    <property type="entry name" value="GpmI"/>
    <property type="match status" value="1"/>
</dbReference>
<dbReference type="GO" id="GO:0004619">
    <property type="term" value="F:phosphoglycerate mutase activity"/>
    <property type="evidence" value="ECO:0007669"/>
    <property type="project" value="UniProtKB-EC"/>
</dbReference>
<protein>
    <recommendedName>
        <fullName evidence="8 9">2,3-bisphosphoglycerate-independent phosphoglycerate mutase</fullName>
        <shortName evidence="8">BPG-independent PGAM</shortName>
        <shortName evidence="8">Phosphoglyceromutase</shortName>
        <shortName evidence="8">iPGM</shortName>
        <ecNumber evidence="8 9">5.4.2.12</ecNumber>
    </recommendedName>
</protein>
<dbReference type="InterPro" id="IPR011258">
    <property type="entry name" value="BPG-indep_PGM_N"/>
</dbReference>
<dbReference type="Pfam" id="PF06415">
    <property type="entry name" value="iPGM_N"/>
    <property type="match status" value="1"/>
</dbReference>
<dbReference type="SUPFAM" id="SSF53649">
    <property type="entry name" value="Alkaline phosphatase-like"/>
    <property type="match status" value="1"/>
</dbReference>
<name>A0ABW3RT31_9BACL</name>
<feature type="binding site" evidence="8">
    <location>
        <position position="338"/>
    </location>
    <ligand>
        <name>substrate</name>
    </ligand>
</feature>
<feature type="binding site" evidence="8">
    <location>
        <position position="409"/>
    </location>
    <ligand>
        <name>Mn(2+)</name>
        <dbReference type="ChEBI" id="CHEBI:29035"/>
        <label>1</label>
    </ligand>
</feature>
<accession>A0ABW3RT31</accession>
<dbReference type="InterPro" id="IPR005995">
    <property type="entry name" value="Pgm_bpd_ind"/>
</dbReference>
<evidence type="ECO:0000256" key="8">
    <source>
        <dbReference type="HAMAP-Rule" id="MF_01038"/>
    </source>
</evidence>
<feature type="domain" description="Metalloenzyme" evidence="10">
    <location>
        <begin position="7"/>
        <end position="500"/>
    </location>
</feature>
<comment type="similarity">
    <text evidence="3 8">Belongs to the BPG-independent phosphoglycerate mutase family.</text>
</comment>
<feature type="binding site" evidence="8">
    <location>
        <position position="193"/>
    </location>
    <ligand>
        <name>substrate</name>
    </ligand>
</feature>
<comment type="cofactor">
    <cofactor evidence="8">
        <name>Mn(2+)</name>
        <dbReference type="ChEBI" id="CHEBI:29035"/>
    </cofactor>
    <text evidence="8">Binds 2 manganese ions per subunit.</text>
</comment>
<keyword evidence="6 8" id="KW-0464">Manganese</keyword>
<evidence type="ECO:0000256" key="4">
    <source>
        <dbReference type="ARBA" id="ARBA00022723"/>
    </source>
</evidence>
<feature type="binding site" evidence="8">
    <location>
        <position position="64"/>
    </location>
    <ligand>
        <name>Mn(2+)</name>
        <dbReference type="ChEBI" id="CHEBI:29035"/>
        <label>2</label>
    </ligand>
</feature>
<proteinExistence type="inferred from homology"/>
<feature type="binding site" evidence="8">
    <location>
        <position position="464"/>
    </location>
    <ligand>
        <name>Mn(2+)</name>
        <dbReference type="ChEBI" id="CHEBI:29035"/>
        <label>1</label>
    </ligand>
</feature>
<dbReference type="SUPFAM" id="SSF64158">
    <property type="entry name" value="2,3-Bisphosphoglycerate-independent phosphoglycerate mutase, substrate-binding domain"/>
    <property type="match status" value="1"/>
</dbReference>
<feature type="domain" description="BPG-independent PGAM N-terminal" evidence="11">
    <location>
        <begin position="84"/>
        <end position="301"/>
    </location>
</feature>
<evidence type="ECO:0000313" key="13">
    <source>
        <dbReference type="Proteomes" id="UP001597262"/>
    </source>
</evidence>
<keyword evidence="5 8" id="KW-0324">Glycolysis</keyword>
<keyword evidence="7 8" id="KW-0413">Isomerase</keyword>
<feature type="binding site" evidence="8">
    <location>
        <position position="446"/>
    </location>
    <ligand>
        <name>Mn(2+)</name>
        <dbReference type="ChEBI" id="CHEBI:29035"/>
        <label>2</label>
    </ligand>
</feature>
<comment type="catalytic activity">
    <reaction evidence="1 8">
        <text>(2R)-2-phosphoglycerate = (2R)-3-phosphoglycerate</text>
        <dbReference type="Rhea" id="RHEA:15901"/>
        <dbReference type="ChEBI" id="CHEBI:58272"/>
        <dbReference type="ChEBI" id="CHEBI:58289"/>
        <dbReference type="EC" id="5.4.2.12"/>
    </reaction>
</comment>
<feature type="binding site" evidence="8">
    <location>
        <position position="447"/>
    </location>
    <ligand>
        <name>Mn(2+)</name>
        <dbReference type="ChEBI" id="CHEBI:29035"/>
        <label>2</label>
    </ligand>
</feature>
<feature type="binding site" evidence="8">
    <location>
        <begin position="155"/>
        <end position="156"/>
    </location>
    <ligand>
        <name>substrate</name>
    </ligand>
</feature>
<evidence type="ECO:0000256" key="3">
    <source>
        <dbReference type="ARBA" id="ARBA00008819"/>
    </source>
</evidence>
<dbReference type="Pfam" id="PF01676">
    <property type="entry name" value="Metalloenzyme"/>
    <property type="match status" value="1"/>
</dbReference>
<dbReference type="Gene3D" id="3.40.720.10">
    <property type="entry name" value="Alkaline Phosphatase, subunit A"/>
    <property type="match status" value="1"/>
</dbReference>
<feature type="binding site" evidence="8">
    <location>
        <position position="14"/>
    </location>
    <ligand>
        <name>Mn(2+)</name>
        <dbReference type="ChEBI" id="CHEBI:29035"/>
        <label>2</label>
    </ligand>
</feature>
<evidence type="ECO:0000256" key="2">
    <source>
        <dbReference type="ARBA" id="ARBA00004798"/>
    </source>
</evidence>
<evidence type="ECO:0000259" key="10">
    <source>
        <dbReference type="Pfam" id="PF01676"/>
    </source>
</evidence>
<keyword evidence="13" id="KW-1185">Reference proteome</keyword>
<sequence length="516" mass="56526">MATTPRPVALIIMDGFGLRDTVEGNAVAQAHKPNYDRYLKQYPNTTLRASGEAVGLPEGQMGNSEVGHLNIGAGRVVYQDLTRITKSIREGDFFENESLVGAVRSAKSKGKKLHLYGLLSDGGVHSHINHLYAMLELAKKEGMHEVYIHAFLDGRDVAPDSAVGFLDSLIAKINELGVGKIATVQGRYYAMDRDKRWERVEKSYRAMVYGDGPKYTDPIKAVKESYEKSVFDEFVMPTVIVDDQDQPVGLVESGDSVIFLNFRPDRAIQLSNVFTNKDFQGFDRGPGFPTDLYFVCLTLFAETVDGYVAYKPKNLDNTFGEVLVQNGKKQLRIAETEKYPHVTFFFSGGRDVQLPGEKRVLINSPKVATYDLQPEMSAYEVAAACVKEIESDEFDAIILNFANPDMVGHSGLLEPTKKAVEVTDECVGKVVDAVTAKGGVVVILADHGNADMVFDEKGNTITSHTTNPVPFIVTAENVVLRDSGVLADVAPTLLDLMGLPKPAEMTGVSMIASRKA</sequence>
<dbReference type="Gene3D" id="3.40.1450.10">
    <property type="entry name" value="BPG-independent phosphoglycerate mutase, domain B"/>
    <property type="match status" value="1"/>
</dbReference>
<dbReference type="PANTHER" id="PTHR31637">
    <property type="entry name" value="2,3-BISPHOSPHOGLYCERATE-INDEPENDENT PHOSPHOGLYCERATE MUTASE"/>
    <property type="match status" value="1"/>
</dbReference>
<evidence type="ECO:0000256" key="7">
    <source>
        <dbReference type="ARBA" id="ARBA00023235"/>
    </source>
</evidence>
<dbReference type="EC" id="5.4.2.12" evidence="8 9"/>
<comment type="function">
    <text evidence="8">Catalyzes the interconversion of 2-phosphoglycerate and 3-phosphoglycerate.</text>
</comment>
<reference evidence="13" key="1">
    <citation type="journal article" date="2019" name="Int. J. Syst. Evol. Microbiol.">
        <title>The Global Catalogue of Microorganisms (GCM) 10K type strain sequencing project: providing services to taxonomists for standard genome sequencing and annotation.</title>
        <authorList>
            <consortium name="The Broad Institute Genomics Platform"/>
            <consortium name="The Broad Institute Genome Sequencing Center for Infectious Disease"/>
            <person name="Wu L."/>
            <person name="Ma J."/>
        </authorList>
    </citation>
    <scope>NUCLEOTIDE SEQUENCE [LARGE SCALE GENOMIC DNA]</scope>
    <source>
        <strain evidence="13">CCUG 59189</strain>
    </source>
</reference>
<dbReference type="PANTHER" id="PTHR31637:SF0">
    <property type="entry name" value="2,3-BISPHOSPHOGLYCERATE-INDEPENDENT PHOSPHOGLYCERATE MUTASE"/>
    <property type="match status" value="1"/>
</dbReference>
<evidence type="ECO:0000256" key="9">
    <source>
        <dbReference type="NCBIfam" id="TIGR01307"/>
    </source>
</evidence>
<comment type="subunit">
    <text evidence="8">Monomer.</text>
</comment>
<dbReference type="EMBL" id="JBHTLM010000002">
    <property type="protein sequence ID" value="MFD1175290.1"/>
    <property type="molecule type" value="Genomic_DNA"/>
</dbReference>
<dbReference type="NCBIfam" id="TIGR01307">
    <property type="entry name" value="pgm_bpd_ind"/>
    <property type="match status" value="1"/>
</dbReference>
<feature type="binding site" evidence="8">
    <location>
        <position position="405"/>
    </location>
    <ligand>
        <name>Mn(2+)</name>
        <dbReference type="ChEBI" id="CHEBI:29035"/>
        <label>1</label>
    </ligand>
</feature>
<dbReference type="RefSeq" id="WP_379316517.1">
    <property type="nucleotide sequence ID" value="NZ_JBHTLM010000002.1"/>
</dbReference>
<organism evidence="12 13">
    <name type="scientific">Paenibacillus puldeungensis</name>
    <dbReference type="NCBI Taxonomy" id="696536"/>
    <lineage>
        <taxon>Bacteria</taxon>
        <taxon>Bacillati</taxon>
        <taxon>Bacillota</taxon>
        <taxon>Bacilli</taxon>
        <taxon>Bacillales</taxon>
        <taxon>Paenibacillaceae</taxon>
        <taxon>Paenibacillus</taxon>
    </lineage>
</organism>
<dbReference type="InterPro" id="IPR017850">
    <property type="entry name" value="Alkaline_phosphatase_core_sf"/>
</dbReference>
<evidence type="ECO:0000313" key="12">
    <source>
        <dbReference type="EMBL" id="MFD1175290.1"/>
    </source>
</evidence>
<evidence type="ECO:0000259" key="11">
    <source>
        <dbReference type="Pfam" id="PF06415"/>
    </source>
</evidence>
<evidence type="ECO:0000256" key="1">
    <source>
        <dbReference type="ARBA" id="ARBA00000370"/>
    </source>
</evidence>
<comment type="caution">
    <text evidence="12">The sequence shown here is derived from an EMBL/GenBank/DDBJ whole genome shotgun (WGS) entry which is preliminary data.</text>
</comment>
<evidence type="ECO:0000256" key="6">
    <source>
        <dbReference type="ARBA" id="ARBA00023211"/>
    </source>
</evidence>
<feature type="binding site" evidence="8">
    <location>
        <position position="187"/>
    </location>
    <ligand>
        <name>substrate</name>
    </ligand>
</feature>
<dbReference type="PIRSF" id="PIRSF001492">
    <property type="entry name" value="IPGAM"/>
    <property type="match status" value="1"/>
</dbReference>
<gene>
    <name evidence="8 12" type="primary">gpmI</name>
    <name evidence="12" type="ORF">ACFQ3W_03115</name>
</gene>
<dbReference type="InterPro" id="IPR006124">
    <property type="entry name" value="Metalloenzyme"/>
</dbReference>
<dbReference type="CDD" id="cd16010">
    <property type="entry name" value="iPGM"/>
    <property type="match status" value="1"/>
</dbReference>
<evidence type="ECO:0000256" key="5">
    <source>
        <dbReference type="ARBA" id="ARBA00023152"/>
    </source>
</evidence>
<feature type="active site" description="Phosphoserine intermediate" evidence="8">
    <location>
        <position position="64"/>
    </location>
</feature>
<comment type="pathway">
    <text evidence="2 8">Carbohydrate degradation; glycolysis; pyruvate from D-glyceraldehyde 3-phosphate: step 3/5.</text>
</comment>
<dbReference type="InterPro" id="IPR036646">
    <property type="entry name" value="PGAM_B_sf"/>
</dbReference>
<feature type="binding site" evidence="8">
    <location>
        <begin position="263"/>
        <end position="266"/>
    </location>
    <ligand>
        <name>substrate</name>
    </ligand>
</feature>
<feature type="binding site" evidence="8">
    <location>
        <position position="125"/>
    </location>
    <ligand>
        <name>substrate</name>
    </ligand>
</feature>
<keyword evidence="4 8" id="KW-0479">Metal-binding</keyword>
<dbReference type="Proteomes" id="UP001597262">
    <property type="component" value="Unassembled WGS sequence"/>
</dbReference>